<comment type="caution">
    <text evidence="2">The sequence shown here is derived from an EMBL/GenBank/DDBJ whole genome shotgun (WGS) entry which is preliminary data.</text>
</comment>
<sequence>MEERHGNYYIKKVDYLGSGEFGYADRVTVESLDRRTKGEYAKKFFQPKDEKINKDPILLEQFRRRFRREVVSQSQCLHENIVPIYLCNLKTEKPWFIMEVAEGDLLSDINKNILTTHDKISIAYMVLRGVQCIHKRKFLHRDIKPTNVLRFKGGIYKVSDFGLVKDTDPKEGSTNLTQIGTKMGTDRYMAPEVLYNAEYTVQTDIYAVGRLIEDLRINDENVLPLINKCTKLEKSDRYKTIGEVLSDFNDISWGSKA</sequence>
<evidence type="ECO:0000313" key="2">
    <source>
        <dbReference type="EMBL" id="TBL67827.1"/>
    </source>
</evidence>
<proteinExistence type="predicted"/>
<dbReference type="PROSITE" id="PS50011">
    <property type="entry name" value="PROTEIN_KINASE_DOM"/>
    <property type="match status" value="1"/>
</dbReference>
<reference evidence="2 3" key="1">
    <citation type="submission" date="2019-02" db="EMBL/GenBank/DDBJ databases">
        <title>Comparative genomic analysis of the Hafnia genus genomes.</title>
        <authorList>
            <person name="Zhiqiu Y."/>
            <person name="Chao Y."/>
            <person name="Yuhui D."/>
            <person name="Di H."/>
            <person name="Bin L."/>
        </authorList>
    </citation>
    <scope>NUCLEOTIDE SEQUENCE [LARGE SCALE GENOMIC DNA]</scope>
    <source>
        <strain evidence="2 3">PCM_1210</strain>
    </source>
</reference>
<keyword evidence="2" id="KW-0808">Transferase</keyword>
<gene>
    <name evidence="2" type="ORF">EYY96_09690</name>
</gene>
<keyword evidence="2" id="KW-0418">Kinase</keyword>
<dbReference type="GO" id="GO:0004674">
    <property type="term" value="F:protein serine/threonine kinase activity"/>
    <property type="evidence" value="ECO:0007669"/>
    <property type="project" value="UniProtKB-KW"/>
</dbReference>
<dbReference type="PANTHER" id="PTHR24359">
    <property type="entry name" value="SERINE/THREONINE-PROTEIN KINASE SBK1"/>
    <property type="match status" value="1"/>
</dbReference>
<dbReference type="AlphaFoldDB" id="A0ABD7Q431"/>
<dbReference type="RefSeq" id="WP_130970831.1">
    <property type="nucleotide sequence ID" value="NZ_SITJ01000066.1"/>
</dbReference>
<name>A0ABD7Q431_HAFAL</name>
<dbReference type="SUPFAM" id="SSF56112">
    <property type="entry name" value="Protein kinase-like (PK-like)"/>
    <property type="match status" value="1"/>
</dbReference>
<evidence type="ECO:0000259" key="1">
    <source>
        <dbReference type="PROSITE" id="PS50011"/>
    </source>
</evidence>
<dbReference type="Gene3D" id="1.10.510.10">
    <property type="entry name" value="Transferase(Phosphotransferase) domain 1"/>
    <property type="match status" value="1"/>
</dbReference>
<dbReference type="InterPro" id="IPR000719">
    <property type="entry name" value="Prot_kinase_dom"/>
</dbReference>
<feature type="domain" description="Protein kinase" evidence="1">
    <location>
        <begin position="10"/>
        <end position="257"/>
    </location>
</feature>
<dbReference type="Pfam" id="PF00069">
    <property type="entry name" value="Pkinase"/>
    <property type="match status" value="1"/>
</dbReference>
<dbReference type="PANTHER" id="PTHR24359:SF1">
    <property type="entry name" value="INHIBITOR OF NUCLEAR FACTOR KAPPA-B KINASE EPSILON SUBUNIT HOMOLOG 1-RELATED"/>
    <property type="match status" value="1"/>
</dbReference>
<dbReference type="SMART" id="SM00220">
    <property type="entry name" value="S_TKc"/>
    <property type="match status" value="1"/>
</dbReference>
<keyword evidence="2" id="KW-0723">Serine/threonine-protein kinase</keyword>
<protein>
    <submittedName>
        <fullName evidence="2">Serine/threonine protein kinase</fullName>
    </submittedName>
</protein>
<dbReference type="EMBL" id="SITJ01000066">
    <property type="protein sequence ID" value="TBL67827.1"/>
    <property type="molecule type" value="Genomic_DNA"/>
</dbReference>
<organism evidence="2 3">
    <name type="scientific">Hafnia alvei</name>
    <dbReference type="NCBI Taxonomy" id="569"/>
    <lineage>
        <taxon>Bacteria</taxon>
        <taxon>Pseudomonadati</taxon>
        <taxon>Pseudomonadota</taxon>
        <taxon>Gammaproteobacteria</taxon>
        <taxon>Enterobacterales</taxon>
        <taxon>Hafniaceae</taxon>
        <taxon>Hafnia</taxon>
    </lineage>
</organism>
<accession>A0ABD7Q431</accession>
<dbReference type="Proteomes" id="UP000291600">
    <property type="component" value="Unassembled WGS sequence"/>
</dbReference>
<evidence type="ECO:0000313" key="3">
    <source>
        <dbReference type="Proteomes" id="UP000291600"/>
    </source>
</evidence>
<dbReference type="InterPro" id="IPR011009">
    <property type="entry name" value="Kinase-like_dom_sf"/>
</dbReference>